<sequence length="94" mass="10826">SVSVRDRHLRLSMLEPRPPVASVQSQLAEQKEWLKQRHQKLGSSGSPHLNAQRWESSSILSTSRNIPAQTLSPRFESSVRLELDDNDEIRVRHF</sequence>
<name>A0A0B6YQ99_9EUPU</name>
<feature type="non-terminal residue" evidence="2">
    <location>
        <position position="1"/>
    </location>
</feature>
<protein>
    <submittedName>
        <fullName evidence="2">Uncharacterized protein</fullName>
    </submittedName>
</protein>
<evidence type="ECO:0000313" key="2">
    <source>
        <dbReference type="EMBL" id="CEK58332.1"/>
    </source>
</evidence>
<reference evidence="2" key="1">
    <citation type="submission" date="2014-12" db="EMBL/GenBank/DDBJ databases">
        <title>Insight into the proteome of Arion vulgaris.</title>
        <authorList>
            <person name="Aradska J."/>
            <person name="Bulat T."/>
            <person name="Smidak R."/>
            <person name="Sarate P."/>
            <person name="Gangsoo J."/>
            <person name="Sialana F."/>
            <person name="Bilban M."/>
            <person name="Lubec G."/>
        </authorList>
    </citation>
    <scope>NUCLEOTIDE SEQUENCE</scope>
    <source>
        <tissue evidence="2">Skin</tissue>
    </source>
</reference>
<feature type="region of interest" description="Disordered" evidence="1">
    <location>
        <begin position="36"/>
        <end position="67"/>
    </location>
</feature>
<organism evidence="2">
    <name type="scientific">Arion vulgaris</name>
    <dbReference type="NCBI Taxonomy" id="1028688"/>
    <lineage>
        <taxon>Eukaryota</taxon>
        <taxon>Metazoa</taxon>
        <taxon>Spiralia</taxon>
        <taxon>Lophotrochozoa</taxon>
        <taxon>Mollusca</taxon>
        <taxon>Gastropoda</taxon>
        <taxon>Heterobranchia</taxon>
        <taxon>Euthyneura</taxon>
        <taxon>Panpulmonata</taxon>
        <taxon>Eupulmonata</taxon>
        <taxon>Stylommatophora</taxon>
        <taxon>Helicina</taxon>
        <taxon>Arionoidea</taxon>
        <taxon>Arionidae</taxon>
        <taxon>Arion</taxon>
    </lineage>
</organism>
<gene>
    <name evidence="2" type="primary">ORF32727</name>
</gene>
<feature type="compositionally biased region" description="Polar residues" evidence="1">
    <location>
        <begin position="41"/>
        <end position="67"/>
    </location>
</feature>
<proteinExistence type="predicted"/>
<dbReference type="EMBL" id="HACG01011467">
    <property type="protein sequence ID" value="CEK58332.1"/>
    <property type="molecule type" value="Transcribed_RNA"/>
</dbReference>
<evidence type="ECO:0000256" key="1">
    <source>
        <dbReference type="SAM" id="MobiDB-lite"/>
    </source>
</evidence>
<feature type="region of interest" description="Disordered" evidence="1">
    <location>
        <begin position="1"/>
        <end position="24"/>
    </location>
</feature>
<accession>A0A0B6YQ99</accession>
<dbReference type="AlphaFoldDB" id="A0A0B6YQ99"/>